<evidence type="ECO:0000256" key="1">
    <source>
        <dbReference type="SAM" id="MobiDB-lite"/>
    </source>
</evidence>
<keyword evidence="3" id="KW-1185">Reference proteome</keyword>
<organism evidence="2 3">
    <name type="scientific">Nocardioides agariphilus</name>
    <dbReference type="NCBI Taxonomy" id="433664"/>
    <lineage>
        <taxon>Bacteria</taxon>
        <taxon>Bacillati</taxon>
        <taxon>Actinomycetota</taxon>
        <taxon>Actinomycetes</taxon>
        <taxon>Propionibacteriales</taxon>
        <taxon>Nocardioidaceae</taxon>
        <taxon>Nocardioides</taxon>
    </lineage>
</organism>
<proteinExistence type="predicted"/>
<dbReference type="Proteomes" id="UP000660668">
    <property type="component" value="Unassembled WGS sequence"/>
</dbReference>
<accession>A0A930VLV8</accession>
<evidence type="ECO:0000313" key="2">
    <source>
        <dbReference type="EMBL" id="MBF4769894.1"/>
    </source>
</evidence>
<dbReference type="AlphaFoldDB" id="A0A930VLV8"/>
<comment type="caution">
    <text evidence="2">The sequence shown here is derived from an EMBL/GenBank/DDBJ whole genome shotgun (WGS) entry which is preliminary data.</text>
</comment>
<gene>
    <name evidence="2" type="ORF">ISU10_19150</name>
</gene>
<name>A0A930VLV8_9ACTN</name>
<sequence length="157" mass="16554">MEGFSVLARLVAATVVAAALTGCAPGTPDEDSWRGDATRAVGDVASAVQTARIALEASQQDHLHHAYLQAVLVDAERTGGLAADALSSVQPPDIERRRSSDVDDQLEQATGLLQEARIAVVAHDTGEYADLVDRLERTASSLQQLETDLEAPPGDAR</sequence>
<protein>
    <submittedName>
        <fullName evidence="2">Uncharacterized protein</fullName>
    </submittedName>
</protein>
<evidence type="ECO:0000313" key="3">
    <source>
        <dbReference type="Proteomes" id="UP000660668"/>
    </source>
</evidence>
<feature type="region of interest" description="Disordered" evidence="1">
    <location>
        <begin position="83"/>
        <end position="102"/>
    </location>
</feature>
<dbReference type="EMBL" id="JADKPO010000034">
    <property type="protein sequence ID" value="MBF4769894.1"/>
    <property type="molecule type" value="Genomic_DNA"/>
</dbReference>
<reference evidence="2" key="1">
    <citation type="submission" date="2020-11" db="EMBL/GenBank/DDBJ databases">
        <title>Nocardioides cynanchi sp. nov., isolated from soil of rhizosphere of Cynanchum wilfordii.</title>
        <authorList>
            <person name="Lee J.-S."/>
            <person name="Suh M.K."/>
            <person name="Kim J.-S."/>
        </authorList>
    </citation>
    <scope>NUCLEOTIDE SEQUENCE</scope>
    <source>
        <strain evidence="2">KCTC 19276</strain>
    </source>
</reference>
<dbReference type="RefSeq" id="WP_194698042.1">
    <property type="nucleotide sequence ID" value="NZ_JADKPO010000034.1"/>
</dbReference>